<dbReference type="SUPFAM" id="SSF54695">
    <property type="entry name" value="POZ domain"/>
    <property type="match status" value="1"/>
</dbReference>
<dbReference type="PROSITE" id="PS50097">
    <property type="entry name" value="BTB"/>
    <property type="match status" value="1"/>
</dbReference>
<dbReference type="EMBL" id="CAICTM010002396">
    <property type="protein sequence ID" value="CAB9529088.1"/>
    <property type="molecule type" value="Genomic_DNA"/>
</dbReference>
<reference evidence="2" key="1">
    <citation type="submission" date="2020-06" db="EMBL/GenBank/DDBJ databases">
        <authorList>
            <consortium name="Plant Systems Biology data submission"/>
        </authorList>
    </citation>
    <scope>NUCLEOTIDE SEQUENCE</scope>
    <source>
        <strain evidence="2">D6</strain>
    </source>
</reference>
<comment type="caution">
    <text evidence="2">The sequence shown here is derived from an EMBL/GenBank/DDBJ whole genome shotgun (WGS) entry which is preliminary data.</text>
</comment>
<dbReference type="Proteomes" id="UP001153069">
    <property type="component" value="Unassembled WGS sequence"/>
</dbReference>
<evidence type="ECO:0000313" key="3">
    <source>
        <dbReference type="Proteomes" id="UP001153069"/>
    </source>
</evidence>
<dbReference type="InterPro" id="IPR000210">
    <property type="entry name" value="BTB/POZ_dom"/>
</dbReference>
<keyword evidence="3" id="KW-1185">Reference proteome</keyword>
<dbReference type="AlphaFoldDB" id="A0A9N8HVR6"/>
<name>A0A9N8HVR6_9STRA</name>
<evidence type="ECO:0000313" key="2">
    <source>
        <dbReference type="EMBL" id="CAB9529088.1"/>
    </source>
</evidence>
<protein>
    <recommendedName>
        <fullName evidence="1">BTB domain-containing protein</fullName>
    </recommendedName>
</protein>
<proteinExistence type="predicted"/>
<dbReference type="InterPro" id="IPR011333">
    <property type="entry name" value="SKP1/BTB/POZ_sf"/>
</dbReference>
<accession>A0A9N8HVR6</accession>
<dbReference type="Gene3D" id="3.30.710.10">
    <property type="entry name" value="Potassium Channel Kv1.1, Chain A"/>
    <property type="match status" value="1"/>
</dbReference>
<evidence type="ECO:0000259" key="1">
    <source>
        <dbReference type="PROSITE" id="PS50097"/>
    </source>
</evidence>
<gene>
    <name evidence="2" type="ORF">SEMRO_2398_G326170.1</name>
</gene>
<dbReference type="Pfam" id="PF00651">
    <property type="entry name" value="BTB"/>
    <property type="match status" value="1"/>
</dbReference>
<sequence>MEAEGLVPKGMKDESLGDVIPFWTDDNFHDVDLVCNDGVVVGANRSILALRSEKFRKILFGTTKTETVDIPYNSQAVNTMWSSFTWIGHLLDPRQTTTTTTTSP</sequence>
<feature type="domain" description="BTB" evidence="1">
    <location>
        <begin position="29"/>
        <end position="80"/>
    </location>
</feature>
<dbReference type="OrthoDB" id="6359816at2759"/>
<organism evidence="2 3">
    <name type="scientific">Seminavis robusta</name>
    <dbReference type="NCBI Taxonomy" id="568900"/>
    <lineage>
        <taxon>Eukaryota</taxon>
        <taxon>Sar</taxon>
        <taxon>Stramenopiles</taxon>
        <taxon>Ochrophyta</taxon>
        <taxon>Bacillariophyta</taxon>
        <taxon>Bacillariophyceae</taxon>
        <taxon>Bacillariophycidae</taxon>
        <taxon>Naviculales</taxon>
        <taxon>Naviculaceae</taxon>
        <taxon>Seminavis</taxon>
    </lineage>
</organism>